<keyword evidence="3" id="KW-1185">Reference proteome</keyword>
<evidence type="ECO:0000313" key="3">
    <source>
        <dbReference type="Proteomes" id="UP000030745"/>
    </source>
</evidence>
<protein>
    <recommendedName>
        <fullName evidence="1">Band 7 domain-containing protein</fullName>
    </recommendedName>
</protein>
<dbReference type="KEGG" id="spar:SPRG_19782"/>
<dbReference type="PANTHER" id="PTHR43327">
    <property type="entry name" value="STOMATIN-LIKE PROTEIN 2, MITOCHONDRIAL"/>
    <property type="match status" value="1"/>
</dbReference>
<gene>
    <name evidence="2" type="ORF">SPRG_19782</name>
</gene>
<name>A0A067CHN0_SAPPC</name>
<dbReference type="SUPFAM" id="SSF117892">
    <property type="entry name" value="Band 7/SPFH domain"/>
    <property type="match status" value="1"/>
</dbReference>
<dbReference type="InterPro" id="IPR050710">
    <property type="entry name" value="Band7/mec-2_domain"/>
</dbReference>
<dbReference type="InterPro" id="IPR001107">
    <property type="entry name" value="Band_7"/>
</dbReference>
<dbReference type="OMA" id="CLVFRIM"/>
<dbReference type="EMBL" id="KK583202">
    <property type="protein sequence ID" value="KDO30224.1"/>
    <property type="molecule type" value="Genomic_DNA"/>
</dbReference>
<accession>A0A067CHN0</accession>
<dbReference type="InterPro" id="IPR036013">
    <property type="entry name" value="Band_7/SPFH_dom_sf"/>
</dbReference>
<evidence type="ECO:0000313" key="2">
    <source>
        <dbReference type="EMBL" id="KDO30224.1"/>
    </source>
</evidence>
<dbReference type="OrthoDB" id="157027at2759"/>
<dbReference type="GeneID" id="24141063"/>
<dbReference type="Pfam" id="PF01145">
    <property type="entry name" value="Band_7"/>
    <property type="match status" value="1"/>
</dbReference>
<dbReference type="AlphaFoldDB" id="A0A067CHN0"/>
<organism evidence="2 3">
    <name type="scientific">Saprolegnia parasitica (strain CBS 223.65)</name>
    <dbReference type="NCBI Taxonomy" id="695850"/>
    <lineage>
        <taxon>Eukaryota</taxon>
        <taxon>Sar</taxon>
        <taxon>Stramenopiles</taxon>
        <taxon>Oomycota</taxon>
        <taxon>Saprolegniomycetes</taxon>
        <taxon>Saprolegniales</taxon>
        <taxon>Saprolegniaceae</taxon>
        <taxon>Saprolegnia</taxon>
    </lineage>
</organism>
<reference evidence="2 3" key="1">
    <citation type="journal article" date="2013" name="PLoS Genet.">
        <title>Distinctive expansion of potential virulence genes in the genome of the oomycete fish pathogen Saprolegnia parasitica.</title>
        <authorList>
            <person name="Jiang R.H."/>
            <person name="de Bruijn I."/>
            <person name="Haas B.J."/>
            <person name="Belmonte R."/>
            <person name="Lobach L."/>
            <person name="Christie J."/>
            <person name="van den Ackerveken G."/>
            <person name="Bottin A."/>
            <person name="Bulone V."/>
            <person name="Diaz-Moreno S.M."/>
            <person name="Dumas B."/>
            <person name="Fan L."/>
            <person name="Gaulin E."/>
            <person name="Govers F."/>
            <person name="Grenville-Briggs L.J."/>
            <person name="Horner N.R."/>
            <person name="Levin J.Z."/>
            <person name="Mammella M."/>
            <person name="Meijer H.J."/>
            <person name="Morris P."/>
            <person name="Nusbaum C."/>
            <person name="Oome S."/>
            <person name="Phillips A.J."/>
            <person name="van Rooyen D."/>
            <person name="Rzeszutek E."/>
            <person name="Saraiva M."/>
            <person name="Secombes C.J."/>
            <person name="Seidl M.F."/>
            <person name="Snel B."/>
            <person name="Stassen J.H."/>
            <person name="Sykes S."/>
            <person name="Tripathy S."/>
            <person name="van den Berg H."/>
            <person name="Vega-Arreguin J.C."/>
            <person name="Wawra S."/>
            <person name="Young S.K."/>
            <person name="Zeng Q."/>
            <person name="Dieguez-Uribeondo J."/>
            <person name="Russ C."/>
            <person name="Tyler B.M."/>
            <person name="van West P."/>
        </authorList>
    </citation>
    <scope>NUCLEOTIDE SEQUENCE [LARGE SCALE GENOMIC DNA]</scope>
    <source>
        <strain evidence="2 3">CBS 223.65</strain>
    </source>
</reference>
<dbReference type="Gene3D" id="3.30.479.30">
    <property type="entry name" value="Band 7 domain"/>
    <property type="match status" value="1"/>
</dbReference>
<dbReference type="Proteomes" id="UP000030745">
    <property type="component" value="Unassembled WGS sequence"/>
</dbReference>
<dbReference type="PANTHER" id="PTHR43327:SF9">
    <property type="entry name" value="BAND 7 DOMAIN-CONTAINING PROTEIN"/>
    <property type="match status" value="1"/>
</dbReference>
<feature type="domain" description="Band 7" evidence="1">
    <location>
        <begin position="49"/>
        <end position="287"/>
    </location>
</feature>
<proteinExistence type="predicted"/>
<dbReference type="VEuPathDB" id="FungiDB:SPRG_19782"/>
<dbReference type="RefSeq" id="XP_012199035.1">
    <property type="nucleotide sequence ID" value="XM_012343645.1"/>
</dbReference>
<sequence length="483" mass="53984">MTDAKVQTHLLYDTIWRVDKANERFGSCKDGKTILILQPGRSPIKPYIRIPEGMYAIVQRYGKDLDFEHPDGRRSPLWPAGFHMASIFTKVAYLVTKQNVVFNTPVKGCKTADNVTVHIDMCLVFRIMGDKAKGEDPTLVKRFVYELGPQGLETQLRNAQEEAVRALARSVEHTEVYSLRDGTVKERMENSLQTQPAAPIDDLLCDEEETKADETPLPVKYLQVEGSSDIPAAKVLYSVTEDIKHNLNMQFNPYGVEISSVAITNTQMEEKTTYQSAIKEQTMKQMSDMQLLQYKEAIGTTKLSKRMRRMEETESGHRQCAEIQKAIDVIKADTKLLEAQIKQEQSVRCAKIVADADLAIAKITAETEMIQTEIQAACDAEVMQVYAERDALQLKMKANVDRLRALGEARVQEILAEAEGAAATKLEQQRAFVLKMQRLDVTSAMAANKDVVVAGNGNKNLLADVFVAQQKANLLLNLPGIST</sequence>
<evidence type="ECO:0000259" key="1">
    <source>
        <dbReference type="Pfam" id="PF01145"/>
    </source>
</evidence>